<evidence type="ECO:0000313" key="3">
    <source>
        <dbReference type="EMBL" id="KAL1508955.1"/>
    </source>
</evidence>
<dbReference type="Proteomes" id="UP001566132">
    <property type="component" value="Unassembled WGS sequence"/>
</dbReference>
<protein>
    <recommendedName>
        <fullName evidence="2">GP-PDE domain-containing protein</fullName>
    </recommendedName>
</protein>
<dbReference type="PROSITE" id="PS51704">
    <property type="entry name" value="GP_PDE"/>
    <property type="match status" value="1"/>
</dbReference>
<evidence type="ECO:0000259" key="2">
    <source>
        <dbReference type="PROSITE" id="PS51704"/>
    </source>
</evidence>
<dbReference type="SUPFAM" id="SSF51695">
    <property type="entry name" value="PLC-like phosphodiesterases"/>
    <property type="match status" value="1"/>
</dbReference>
<keyword evidence="4" id="KW-1185">Reference proteome</keyword>
<sequence>MSKPVLNLIPSAIIFVFVVYGFFRFISEIFSGFIPVLVLLTTVFIFATYYFRAPQPPQDAIESIIGRDFIDNEKQEGYIVKTIAHRGAGLDAPENSLVAFDLCHKGGCDFIEFDVTLTSDGVPVVFHDSSLERLADSNLIVNKTTYDALKNIDISIKHPLRDRFGITNIPTLDQTVTKLLANGQKMIIDIKDNNTKMVAVILQLYANFPTLYSNAIVSSFYPHLLYLIRKSDAKIVSSMAYRPHLFAHEYFKYPEGTGPKRTNQFWKYLLLDICDHLHKWALPRFTYYFTGISVILLHKDCLSGETVVDWRKKGIRVMSWTVNSPTEKQHTARNLKITYLTDTLTGEVSTHM</sequence>
<dbReference type="PANTHER" id="PTHR46320">
    <property type="entry name" value="GLYCEROPHOSPHODIESTER PHOSPHODIESTERASE 1"/>
    <property type="match status" value="1"/>
</dbReference>
<dbReference type="InterPro" id="IPR030395">
    <property type="entry name" value="GP_PDE_dom"/>
</dbReference>
<feature type="transmembrane region" description="Helical" evidence="1">
    <location>
        <begin position="6"/>
        <end position="23"/>
    </location>
</feature>
<dbReference type="InterPro" id="IPR017946">
    <property type="entry name" value="PLC-like_Pdiesterase_TIM-brl"/>
</dbReference>
<name>A0ABD1F4V2_HYPHA</name>
<dbReference type="AlphaFoldDB" id="A0ABD1F4V2"/>
<dbReference type="Pfam" id="PF03009">
    <property type="entry name" value="GDPD"/>
    <property type="match status" value="1"/>
</dbReference>
<keyword evidence="1" id="KW-1133">Transmembrane helix</keyword>
<accession>A0ABD1F4V2</accession>
<evidence type="ECO:0000313" key="4">
    <source>
        <dbReference type="Proteomes" id="UP001566132"/>
    </source>
</evidence>
<proteinExistence type="predicted"/>
<keyword evidence="1" id="KW-0472">Membrane</keyword>
<dbReference type="PANTHER" id="PTHR46320:SF1">
    <property type="entry name" value="GLYCEROPHOSPHODIESTER PHOSPHODIESTERASE 1"/>
    <property type="match status" value="1"/>
</dbReference>
<organism evidence="3 4">
    <name type="scientific">Hypothenemus hampei</name>
    <name type="common">Coffee berry borer</name>
    <dbReference type="NCBI Taxonomy" id="57062"/>
    <lineage>
        <taxon>Eukaryota</taxon>
        <taxon>Metazoa</taxon>
        <taxon>Ecdysozoa</taxon>
        <taxon>Arthropoda</taxon>
        <taxon>Hexapoda</taxon>
        <taxon>Insecta</taxon>
        <taxon>Pterygota</taxon>
        <taxon>Neoptera</taxon>
        <taxon>Endopterygota</taxon>
        <taxon>Coleoptera</taxon>
        <taxon>Polyphaga</taxon>
        <taxon>Cucujiformia</taxon>
        <taxon>Curculionidae</taxon>
        <taxon>Scolytinae</taxon>
        <taxon>Hypothenemus</taxon>
    </lineage>
</organism>
<keyword evidence="1" id="KW-0812">Transmembrane</keyword>
<evidence type="ECO:0000256" key="1">
    <source>
        <dbReference type="SAM" id="Phobius"/>
    </source>
</evidence>
<comment type="caution">
    <text evidence="3">The sequence shown here is derived from an EMBL/GenBank/DDBJ whole genome shotgun (WGS) entry which is preliminary data.</text>
</comment>
<feature type="domain" description="GP-PDE" evidence="2">
    <location>
        <begin position="80"/>
        <end position="352"/>
    </location>
</feature>
<feature type="transmembrane region" description="Helical" evidence="1">
    <location>
        <begin position="30"/>
        <end position="51"/>
    </location>
</feature>
<dbReference type="EMBL" id="JBDJPC010000003">
    <property type="protein sequence ID" value="KAL1508955.1"/>
    <property type="molecule type" value="Genomic_DNA"/>
</dbReference>
<dbReference type="CDD" id="cd08573">
    <property type="entry name" value="GDPD_GDE1"/>
    <property type="match status" value="1"/>
</dbReference>
<gene>
    <name evidence="3" type="ORF">ABEB36_003769</name>
</gene>
<dbReference type="Gene3D" id="3.20.20.190">
    <property type="entry name" value="Phosphatidylinositol (PI) phosphodiesterase"/>
    <property type="match status" value="1"/>
</dbReference>
<reference evidence="3 4" key="1">
    <citation type="submission" date="2024-05" db="EMBL/GenBank/DDBJ databases">
        <title>Genetic variation in Jamaican populations of the coffee berry borer (Hypothenemus hampei).</title>
        <authorList>
            <person name="Errbii M."/>
            <person name="Myrie A."/>
        </authorList>
    </citation>
    <scope>NUCLEOTIDE SEQUENCE [LARGE SCALE GENOMIC DNA]</scope>
    <source>
        <strain evidence="3">JA-Hopewell-2020-01-JO</strain>
        <tissue evidence="3">Whole body</tissue>
    </source>
</reference>